<reference evidence="3" key="1">
    <citation type="submission" date="2024-07" db="EMBL/GenBank/DDBJ databases">
        <title>Two chromosome-level genome assemblies of Korean endemic species Abeliophyllum distichum and Forsythia ovata (Oleaceae).</title>
        <authorList>
            <person name="Jang H."/>
        </authorList>
    </citation>
    <scope>NUCLEOTIDE SEQUENCE [LARGE SCALE GENOMIC DNA]</scope>
</reference>
<dbReference type="Proteomes" id="UP001604336">
    <property type="component" value="Unassembled WGS sequence"/>
</dbReference>
<evidence type="ECO:0000259" key="1">
    <source>
        <dbReference type="Pfam" id="PF09331"/>
    </source>
</evidence>
<dbReference type="PANTHER" id="PTHR48449:SF1">
    <property type="entry name" value="DUF1985 DOMAIN-CONTAINING PROTEIN"/>
    <property type="match status" value="1"/>
</dbReference>
<keyword evidence="3" id="KW-1185">Reference proteome</keyword>
<feature type="domain" description="DUF1985" evidence="1">
    <location>
        <begin position="27"/>
        <end position="144"/>
    </location>
</feature>
<dbReference type="EMBL" id="JBFOLK010000007">
    <property type="protein sequence ID" value="KAL2497171.1"/>
    <property type="molecule type" value="Genomic_DNA"/>
</dbReference>
<protein>
    <recommendedName>
        <fullName evidence="1">DUF1985 domain-containing protein</fullName>
    </recommendedName>
</protein>
<accession>A0ABD1S922</accession>
<gene>
    <name evidence="2" type="ORF">Adt_22721</name>
</gene>
<evidence type="ECO:0000313" key="3">
    <source>
        <dbReference type="Proteomes" id="UP001604336"/>
    </source>
</evidence>
<name>A0ABD1S922_9LAMI</name>
<dbReference type="PANTHER" id="PTHR48449">
    <property type="entry name" value="DUF1985 DOMAIN-CONTAINING PROTEIN"/>
    <property type="match status" value="1"/>
</dbReference>
<comment type="caution">
    <text evidence="2">The sequence shown here is derived from an EMBL/GenBank/DDBJ whole genome shotgun (WGS) entry which is preliminary data.</text>
</comment>
<dbReference type="AlphaFoldDB" id="A0ABD1S922"/>
<dbReference type="InterPro" id="IPR015410">
    <property type="entry name" value="DUF1985"/>
</dbReference>
<sequence>MFRGSCFGFFLEMRRLILQPQLIHSLLLRQVQQPKDDEIWFRIGGECIRFSLDEFCLTVGLRGVGIVYISTYDSGKNLLKDTYFFGLQKVSKFELQRVFMRLNDQVSHEDVVKLAKLYLISYFLYTTSYNKSVDERHMRLVDRLECNDFVGERIFIESQLILSSLL</sequence>
<proteinExistence type="predicted"/>
<dbReference type="Pfam" id="PF09331">
    <property type="entry name" value="DUF1985"/>
    <property type="match status" value="1"/>
</dbReference>
<organism evidence="2 3">
    <name type="scientific">Abeliophyllum distichum</name>
    <dbReference type="NCBI Taxonomy" id="126358"/>
    <lineage>
        <taxon>Eukaryota</taxon>
        <taxon>Viridiplantae</taxon>
        <taxon>Streptophyta</taxon>
        <taxon>Embryophyta</taxon>
        <taxon>Tracheophyta</taxon>
        <taxon>Spermatophyta</taxon>
        <taxon>Magnoliopsida</taxon>
        <taxon>eudicotyledons</taxon>
        <taxon>Gunneridae</taxon>
        <taxon>Pentapetalae</taxon>
        <taxon>asterids</taxon>
        <taxon>lamiids</taxon>
        <taxon>Lamiales</taxon>
        <taxon>Oleaceae</taxon>
        <taxon>Forsythieae</taxon>
        <taxon>Abeliophyllum</taxon>
    </lineage>
</organism>
<evidence type="ECO:0000313" key="2">
    <source>
        <dbReference type="EMBL" id="KAL2497171.1"/>
    </source>
</evidence>